<organism evidence="2 3">
    <name type="scientific">Pedobacter steynii</name>
    <dbReference type="NCBI Taxonomy" id="430522"/>
    <lineage>
        <taxon>Bacteria</taxon>
        <taxon>Pseudomonadati</taxon>
        <taxon>Bacteroidota</taxon>
        <taxon>Sphingobacteriia</taxon>
        <taxon>Sphingobacteriales</taxon>
        <taxon>Sphingobacteriaceae</taxon>
        <taxon>Pedobacter</taxon>
    </lineage>
</organism>
<dbReference type="RefSeq" id="WP_074605787.1">
    <property type="nucleotide sequence ID" value="NZ_FNGY01000003.1"/>
</dbReference>
<accession>A0A1G9R6B8</accession>
<name>A0A1G9R6B8_9SPHI</name>
<evidence type="ECO:0000313" key="2">
    <source>
        <dbReference type="EMBL" id="SDM17975.1"/>
    </source>
</evidence>
<dbReference type="Gene3D" id="1.20.1260.10">
    <property type="match status" value="1"/>
</dbReference>
<dbReference type="PANTHER" id="PTHR34400">
    <property type="match status" value="1"/>
</dbReference>
<gene>
    <name evidence="2" type="ORF">SAMN05421820_103114</name>
</gene>
<proteinExistence type="predicted"/>
<evidence type="ECO:0000313" key="3">
    <source>
        <dbReference type="Proteomes" id="UP000183200"/>
    </source>
</evidence>
<protein>
    <submittedName>
        <fullName evidence="2">Ferritin-like</fullName>
    </submittedName>
</protein>
<dbReference type="InterPro" id="IPR012347">
    <property type="entry name" value="Ferritin-like"/>
</dbReference>
<dbReference type="EMBL" id="FNGY01000003">
    <property type="protein sequence ID" value="SDM17975.1"/>
    <property type="molecule type" value="Genomic_DNA"/>
</dbReference>
<sequence>MLKISPEYINQVKQATVPEDLFGPLQSALMLEHSTIPPYLTAMFSLKPGKNLYIREVIHSIVIEEMLHLTIVANILNALGGSPVLNNKNFIPQYPGPLPMGIGDQLVVGLTKYSTDQVKNVFMEIEEPEIPLVIPEMKSFKAAKVDYHTIGEFYKEIQAKIAELAISTMPGDPKKQVVSAFFKADQLFPITNTQDAQKAIDIIVEQGEGTDKSPAFDLDEIAHYYKFEELYKGRKIVADSDSPLGYSFSQEPIPFDADEVFNFFPNTKSDMIPPEHEGYRLINQFNFSYATLLNGLNRTFNGEPDFLPHTIGIMYDLKLLAEKLGSMNFPGKKGYTIGPSFEYVEVNL</sequence>
<dbReference type="OrthoDB" id="9795032at2"/>
<dbReference type="AlphaFoldDB" id="A0A1G9R6B8"/>
<dbReference type="InterPro" id="IPR009078">
    <property type="entry name" value="Ferritin-like_SF"/>
</dbReference>
<dbReference type="PANTHER" id="PTHR34400:SF4">
    <property type="entry name" value="MEMBRANE PROTEIN"/>
    <property type="match status" value="1"/>
</dbReference>
<evidence type="ECO:0000259" key="1">
    <source>
        <dbReference type="Pfam" id="PF12902"/>
    </source>
</evidence>
<dbReference type="SUPFAM" id="SSF47240">
    <property type="entry name" value="Ferritin-like"/>
    <property type="match status" value="1"/>
</dbReference>
<dbReference type="InterPro" id="IPR026820">
    <property type="entry name" value="VioB/RebD_dom"/>
</dbReference>
<dbReference type="CDD" id="cd00657">
    <property type="entry name" value="Ferritin_like"/>
    <property type="match status" value="1"/>
</dbReference>
<feature type="domain" description="Iminophenyl-pyruvate dimer synthase" evidence="1">
    <location>
        <begin position="25"/>
        <end position="231"/>
    </location>
</feature>
<keyword evidence="3" id="KW-1185">Reference proteome</keyword>
<reference evidence="3" key="1">
    <citation type="submission" date="2016-10" db="EMBL/GenBank/DDBJ databases">
        <authorList>
            <person name="Varghese N."/>
            <person name="Submissions S."/>
        </authorList>
    </citation>
    <scope>NUCLEOTIDE SEQUENCE [LARGE SCALE GENOMIC DNA]</scope>
    <source>
        <strain evidence="3">DSM 19110</strain>
    </source>
</reference>
<dbReference type="Proteomes" id="UP000183200">
    <property type="component" value="Unassembled WGS sequence"/>
</dbReference>
<dbReference type="Pfam" id="PF12902">
    <property type="entry name" value="Ferritin-like"/>
    <property type="match status" value="1"/>
</dbReference>